<name>A0ACA9Y7Y4_9ASCO</name>
<keyword evidence="1" id="KW-0687">Ribonucleoprotein</keyword>
<evidence type="ECO:0000313" key="1">
    <source>
        <dbReference type="EMBL" id="CAH6721020.1"/>
    </source>
</evidence>
<gene>
    <name evidence="1" type="ORF">CLIB1444_05S01794</name>
</gene>
<comment type="caution">
    <text evidence="1">The sequence shown here is derived from an EMBL/GenBank/DDBJ whole genome shotgun (WGS) entry which is preliminary data.</text>
</comment>
<organism evidence="1 2">
    <name type="scientific">[Candida] jaroonii</name>
    <dbReference type="NCBI Taxonomy" id="467808"/>
    <lineage>
        <taxon>Eukaryota</taxon>
        <taxon>Fungi</taxon>
        <taxon>Dikarya</taxon>
        <taxon>Ascomycota</taxon>
        <taxon>Saccharomycotina</taxon>
        <taxon>Pichiomycetes</taxon>
        <taxon>Debaryomycetaceae</taxon>
        <taxon>Yamadazyma</taxon>
    </lineage>
</organism>
<sequence length="124" mass="14643">MFKQFVRFKSISNTNASTQKVVNQLSALSASRKQPKLIKLSAQDLIKHQTIQNAWKLYSDKLARENRKMLKEQYESIYNAMEELKQFPELFEAAKDDVKAPFPLEMRIPTDFPPNQPWIYNYEK</sequence>
<evidence type="ECO:0000313" key="2">
    <source>
        <dbReference type="Proteomes" id="UP001152531"/>
    </source>
</evidence>
<keyword evidence="2" id="KW-1185">Reference proteome</keyword>
<reference evidence="1" key="1">
    <citation type="submission" date="2022-06" db="EMBL/GenBank/DDBJ databases">
        <authorList>
            <person name="Legras J.-L."/>
            <person name="Devillers H."/>
            <person name="Grondin C."/>
        </authorList>
    </citation>
    <scope>NUCLEOTIDE SEQUENCE</scope>
    <source>
        <strain evidence="1">CLIB 1444</strain>
    </source>
</reference>
<dbReference type="Proteomes" id="UP001152531">
    <property type="component" value="Unassembled WGS sequence"/>
</dbReference>
<accession>A0ACA9Y7Y4</accession>
<protein>
    <submittedName>
        <fullName evidence="1">54S ribosomal protein L28, mitochondrial</fullName>
    </submittedName>
</protein>
<keyword evidence="1" id="KW-0689">Ribosomal protein</keyword>
<proteinExistence type="predicted"/>
<dbReference type="EMBL" id="CALSDN010000005">
    <property type="protein sequence ID" value="CAH6721020.1"/>
    <property type="molecule type" value="Genomic_DNA"/>
</dbReference>